<accession>A0A0F9I7W4</accession>
<name>A0A0F9I7W4_9ZZZZ</name>
<dbReference type="EMBL" id="LAZR01021971">
    <property type="protein sequence ID" value="KKL83462.1"/>
    <property type="molecule type" value="Genomic_DNA"/>
</dbReference>
<gene>
    <name evidence="1" type="ORF">LCGC14_1974500</name>
</gene>
<sequence>MTIPETAQRNAIGQIALKNLRRRPMAAQCKNKTFVFASWVDIAIAWVDEEDVPCLLLKKHQCCGGNKKKIIAYATEDDVRRWTNKGGR</sequence>
<dbReference type="AlphaFoldDB" id="A0A0F9I7W4"/>
<reference evidence="1" key="1">
    <citation type="journal article" date="2015" name="Nature">
        <title>Complex archaea that bridge the gap between prokaryotes and eukaryotes.</title>
        <authorList>
            <person name="Spang A."/>
            <person name="Saw J.H."/>
            <person name="Jorgensen S.L."/>
            <person name="Zaremba-Niedzwiedzka K."/>
            <person name="Martijn J."/>
            <person name="Lind A.E."/>
            <person name="van Eijk R."/>
            <person name="Schleper C."/>
            <person name="Guy L."/>
            <person name="Ettema T.J."/>
        </authorList>
    </citation>
    <scope>NUCLEOTIDE SEQUENCE</scope>
</reference>
<comment type="caution">
    <text evidence="1">The sequence shown here is derived from an EMBL/GenBank/DDBJ whole genome shotgun (WGS) entry which is preliminary data.</text>
</comment>
<protein>
    <submittedName>
        <fullName evidence="1">Uncharacterized protein</fullName>
    </submittedName>
</protein>
<evidence type="ECO:0000313" key="1">
    <source>
        <dbReference type="EMBL" id="KKL83462.1"/>
    </source>
</evidence>
<proteinExistence type="predicted"/>
<organism evidence="1">
    <name type="scientific">marine sediment metagenome</name>
    <dbReference type="NCBI Taxonomy" id="412755"/>
    <lineage>
        <taxon>unclassified sequences</taxon>
        <taxon>metagenomes</taxon>
        <taxon>ecological metagenomes</taxon>
    </lineage>
</organism>